<dbReference type="EMBL" id="KZ150544">
    <property type="protein sequence ID" value="PZC70567.1"/>
    <property type="molecule type" value="Genomic_DNA"/>
</dbReference>
<dbReference type="PROSITE" id="PS00411">
    <property type="entry name" value="KINESIN_MOTOR_1"/>
    <property type="match status" value="1"/>
</dbReference>
<dbReference type="InterPro" id="IPR001752">
    <property type="entry name" value="Kinesin_motor_dom"/>
</dbReference>
<evidence type="ECO:0000256" key="9">
    <source>
        <dbReference type="SAM" id="MobiDB-lite"/>
    </source>
</evidence>
<gene>
    <name evidence="11" type="primary">HaOG215597</name>
    <name evidence="11" type="ORF">B5X24_HaOG215597</name>
</gene>
<dbReference type="Pfam" id="PF00225">
    <property type="entry name" value="Kinesin"/>
    <property type="match status" value="1"/>
</dbReference>
<dbReference type="GO" id="GO:0000278">
    <property type="term" value="P:mitotic cell cycle"/>
    <property type="evidence" value="ECO:0007669"/>
    <property type="project" value="TreeGrafter"/>
</dbReference>
<dbReference type="OrthoDB" id="21525at2759"/>
<dbReference type="InterPro" id="IPR027640">
    <property type="entry name" value="Kinesin-like_fam"/>
</dbReference>
<evidence type="ECO:0000256" key="5">
    <source>
        <dbReference type="ARBA" id="ARBA00023175"/>
    </source>
</evidence>
<sequence>MSDNIKVVVKVRPLISREIEDKLSYQWRVKNNTLYQLGHNGKENGQSFTFEKVYDKDTNTAEVYNDIAKPIVEAATAGFNGTIFAYGQTSSGKTYTMTGTDSSPGIIPLAVINLFEIIKNIPDRDFLVRVSYIEIYNETLRDLFNLSKKYVKITESHQGIKVEATEKVTSSPEEILEAMKEGEANRQKGATNMNEESSRSHTIFQIIIESREHVEGEEEPGCVNVSQLNLVDLAGSERSGQTGATGRQFIEGTHINKSLSVLALVINQLSENPNRYVNYRDSKLTRILQNSLGGNAKTTIICAITPAAVEETISTLQFANRAKAIKNKPEVNAVATSNDTMIQRLTKQMCDLKTQLESKKNIEQDNHKLQSKIQNLQKLILNGFAQRRSMDLISGPRRKLQQPRRITISAFNSISEEEPVVSIPKFCTPSLKYNPLVVPKLGDLAPVAEEGKLAAEAGEPARMVTPPPTRTVFFSNEVIELDSDDDSTRDDAPTCSPIHKCYGATKTPPCVLRRNAKEAERNLKGLIELTEREKMYSPEVIEYIEKLEQNTTVIAKLQDEIEVLNRESREKDSEMDLLRSKVKKSEEDMKALVAAKIELLSQCDNFNTKLTDAEVSYETLRNKAKLREEELLSLLEELTAKNKKPEDIGKMLSRTLDKEVHFMDISKDISLVNSDSESVVNGNDDGTDHINELVAETQSQLDMRNQTIIDLEATIFSQKQKISMLEDLNKSLEEEVSAVKDKLVYIENENTLVKSTLDTLNSTIKEQKINLETAKADIDSYNTLIRELQIKLTQKDSSSSIDINDSALDNMIANEEKFIANNENMKNIIRSLKTALESRNKEVERLKSAVQVNDKASLDNLALTKELELKSKEIDASHEKVESLTKQINENVTSIHKLVLEKNVLKVAENELSEKLANCENRISELEKMNLENSISNERLKEENLELTKTIAEKNVTEKELLEFNKQFVKQIEEMTAKNNQLEEEISEKRDLISSLEKEDKESKEYLLNAKAAVLKSQLILGTLTGNMQEVPEIIDNFVNVFSILSNSMNTLEKVANDVAKQKEEALKNNYDLKIKLEEVISSHKSEILVLQEQLDIHSISESNVSQENLSLSNRISELNNELEMSRHELRTQITQNENLVANLTQATENVETCNKIMDGLRTEKQNLDQTVISLQKDIENLMSKLQEKDSLLNDKISEINIIEERIINSQQERDELLNSICNKITQFTINFNIQNDIGDEGHGDCSKVHERILLTLDSIGNHISLMNMKNVNDESANVDEILLEAQKEIAALTQQNLSLIEQLSQVENKHSELSFAMKKIQDDNKQLNKELTMSQNILQSLQLELEQKSDDLTTMERKVLEWKEQFKSLDTIMTEQMAELKLENEKLKARITENKVQPQAVVTYEHKDSYDNNNKKAGELKESSSTCSEISSPPSLLTICCNKIVDSIQPKENESKTSTVSSNTEYSGETHKTYLVECKCKLLAAELEASKEENSRIIALLEQMESGNKHLIREQETLQSEIRHLLGPAEELQKKIVSHKTNLTILTATTNAENKSLKSQVKVLQHHHRRFHNVCQRDLPEFKKQLRELMILLKGDPSVAEQQNASFKRYSLPDVLDSSTALPNFKNESTLDGDLLMLDTNVTITTAADNTLTGQDQTCLDLTQFYNEASCQTNDLNQTDNQTMQDMTILCDHNQNMTEMINMLKEENATLRELVNKYGEIKESMTDAAVSPVKSNEPVTNSVDDKISVIYECTNCKRQAELQQAHAKLFDDLKTVTQELTEIKAQKSEIEEKYNYLVLETPSTDNLIKKLNSLEKDCNTKIQEIAKLNKILNIKSEQLKSLQDENDTLSTQVFENISEADDLNRELDNMRKINTELLEKCSKLEQSAKESNESLSNIATICSECITKDERIKAMEMKLMKSHSKLNRSLSDSDTSSRFNKIVTLQSELHAGREECKEITEDVASIKNHLDRSNLAMDLDDSLSESNIYPFTKDYGISSPQSVKCTMPDIPEERTSDIYVMEKTDCLNYYIEKTGNKDNVGRDIKIIDLMKTFYEHLITQHGNEVQNLTNKLKDFDESKSQLEIQICSLIEKHSQVATALQQKDQDYNTVANTLSLIKQNIHTLNQEVTKASDIDINKLVNMYKDNFFKVLDKDLGFSSMQIIDVLINNIVNKHQTDLTEIKERYTKLQEHMENVTLELKTVNENLAQMKEQLAAKESEYNLLKAQKERIHQISNAVTLDIIKRDKELTEALTNGYNKLMELNIVNSENVDMTLPANVNVSLLFDHLINKHKDGKTLDNEKEKENLALEVKTSKQIIEEKQKEIEALQSRGRNLQEINNGVTIDLVEKQNKLQAQNQIYESQVEENKTNVELIKRMEEEIQQLRNVVVDKENTIEKLEMKISTQVELIETVKNLQNDISHLKSMNDIIVKEKDSYSSELVKCGETLKQNNMEMDRMTSDILVLRESVRENTMIIDNLNLEVKNLLKQNMELKGQLEEKSRECFRLETNMKTHEKTAEIQSRMIMRLEKQKNEDDSTISEKSKLVDELKQKCAALQKQCDSVHNGTNEIDALRKSKESLEARVIELETQLEAKSRPSIDAIADSSRRRRQSLHDSKRLFGEDHHELGDHSNAEAIFESRAKPDDLFMDVDDDISNRSSPIMRLSKGRDSLSLSRTDQEEEHPSRPSSVVATRRRRQSIHDLHRSVLRHTPSPHGLDASHRIIDEINHSKPSDMSGDYVSSEMTQLKDRLSACQQELEELKEKYRELDEECETCAEYLRERDLQCARLKKEKTALQAIVSELKEKLQSFNPAQSMNQSQQTTAKPTVSHVGVNTDEDWTNLHSVVVDRMSFDAEVEKNKRLTKTIEELRFKKQDLKNTLAKMQKALEKNTSSRELESTRHELQACKHELAQLRQKYKDLDEECDTCAQYLREKEEQCRRLKEAKNALEMKLHEYQGTNAMAHSTRKKRQSLHDQNRSSTVDVQDASTETCDDFLSNQVERDARPLTEDMQVKEVRRMKLMVEKLSQQKALLEQQLVSMSHPMYVATGSAIVQNQQLTDVMKENQKLKKINAKLVNICKKRGKDSNRENEDPAGQG</sequence>
<keyword evidence="4 8" id="KW-0175">Coiled coil</keyword>
<evidence type="ECO:0000256" key="6">
    <source>
        <dbReference type="ARBA" id="ARBA00023212"/>
    </source>
</evidence>
<dbReference type="GO" id="GO:0007018">
    <property type="term" value="P:microtubule-based movement"/>
    <property type="evidence" value="ECO:0007669"/>
    <property type="project" value="InterPro"/>
</dbReference>
<dbReference type="GO" id="GO:0003777">
    <property type="term" value="F:microtubule motor activity"/>
    <property type="evidence" value="ECO:0007669"/>
    <property type="project" value="InterPro"/>
</dbReference>
<evidence type="ECO:0000256" key="8">
    <source>
        <dbReference type="SAM" id="Coils"/>
    </source>
</evidence>
<dbReference type="InterPro" id="IPR019821">
    <property type="entry name" value="Kinesin_motor_CS"/>
</dbReference>
<feature type="domain" description="Kinesin motor" evidence="10">
    <location>
        <begin position="4"/>
        <end position="325"/>
    </location>
</feature>
<evidence type="ECO:0000256" key="2">
    <source>
        <dbReference type="ARBA" id="ARBA00022741"/>
    </source>
</evidence>
<evidence type="ECO:0000256" key="4">
    <source>
        <dbReference type="ARBA" id="ARBA00023054"/>
    </source>
</evidence>
<feature type="region of interest" description="Disordered" evidence="9">
    <location>
        <begin position="2653"/>
        <end position="2695"/>
    </location>
</feature>
<feature type="region of interest" description="Disordered" evidence="9">
    <location>
        <begin position="2960"/>
        <end position="2983"/>
    </location>
</feature>
<comment type="subcellular location">
    <subcellularLocation>
        <location evidence="1">Cytoplasm</location>
        <location evidence="1">Cytoskeleton</location>
    </subcellularLocation>
</comment>
<evidence type="ECO:0000259" key="10">
    <source>
        <dbReference type="PROSITE" id="PS50067"/>
    </source>
</evidence>
<organism evidence="11 12">
    <name type="scientific">Helicoverpa armigera</name>
    <name type="common">Cotton bollworm</name>
    <name type="synonym">Heliothis armigera</name>
    <dbReference type="NCBI Taxonomy" id="29058"/>
    <lineage>
        <taxon>Eukaryota</taxon>
        <taxon>Metazoa</taxon>
        <taxon>Ecdysozoa</taxon>
        <taxon>Arthropoda</taxon>
        <taxon>Hexapoda</taxon>
        <taxon>Insecta</taxon>
        <taxon>Pterygota</taxon>
        <taxon>Neoptera</taxon>
        <taxon>Endopterygota</taxon>
        <taxon>Lepidoptera</taxon>
        <taxon>Glossata</taxon>
        <taxon>Ditrysia</taxon>
        <taxon>Noctuoidea</taxon>
        <taxon>Noctuidae</taxon>
        <taxon>Heliothinae</taxon>
        <taxon>Helicoverpa</taxon>
    </lineage>
</organism>
<feature type="coiled-coil region" evidence="8">
    <location>
        <begin position="1102"/>
        <end position="1220"/>
    </location>
</feature>
<keyword evidence="3 7" id="KW-0067">ATP-binding</keyword>
<keyword evidence="6" id="KW-0963">Cytoplasm</keyword>
<feature type="coiled-coil region" evidence="8">
    <location>
        <begin position="2857"/>
        <end position="2956"/>
    </location>
</feature>
<evidence type="ECO:0000256" key="7">
    <source>
        <dbReference type="PROSITE-ProRule" id="PRU00283"/>
    </source>
</evidence>
<feature type="coiled-coil region" evidence="8">
    <location>
        <begin position="2304"/>
        <end position="2401"/>
    </location>
</feature>
<evidence type="ECO:0000256" key="3">
    <source>
        <dbReference type="ARBA" id="ARBA00022840"/>
    </source>
</evidence>
<keyword evidence="6" id="KW-0206">Cytoskeleton</keyword>
<dbReference type="InterPro" id="IPR027417">
    <property type="entry name" value="P-loop_NTPase"/>
</dbReference>
<feature type="coiled-coil region" evidence="8">
    <location>
        <begin position="715"/>
        <end position="791"/>
    </location>
</feature>
<comment type="similarity">
    <text evidence="7">Belongs to the TRAFAC class myosin-kinesin ATPase superfamily. Kinesin family.</text>
</comment>
<feature type="coiled-coil region" evidence="8">
    <location>
        <begin position="2475"/>
        <end position="2589"/>
    </location>
</feature>
<feature type="coiled-coil region" evidence="8">
    <location>
        <begin position="513"/>
        <end position="641"/>
    </location>
</feature>
<dbReference type="PRINTS" id="PR00380">
    <property type="entry name" value="KINESINHEAVY"/>
</dbReference>
<accession>A0A2W1BAY4</accession>
<dbReference type="GO" id="GO:0008017">
    <property type="term" value="F:microtubule binding"/>
    <property type="evidence" value="ECO:0007669"/>
    <property type="project" value="InterPro"/>
</dbReference>
<dbReference type="Proteomes" id="UP000249218">
    <property type="component" value="Unassembled WGS sequence"/>
</dbReference>
<dbReference type="SUPFAM" id="SSF52540">
    <property type="entry name" value="P-loop containing nucleoside triphosphate hydrolases"/>
    <property type="match status" value="1"/>
</dbReference>
<keyword evidence="12" id="KW-1185">Reference proteome</keyword>
<feature type="coiled-coil region" evidence="8">
    <location>
        <begin position="1269"/>
        <end position="1398"/>
    </location>
</feature>
<feature type="region of interest" description="Disordered" evidence="9">
    <location>
        <begin position="2597"/>
        <end position="2630"/>
    </location>
</feature>
<feature type="coiled-coil region" evidence="8">
    <location>
        <begin position="2059"/>
        <end position="2086"/>
    </location>
</feature>
<feature type="coiled-coil region" evidence="8">
    <location>
        <begin position="2172"/>
        <end position="2227"/>
    </location>
</feature>
<dbReference type="PANTHER" id="PTHR47968:SF75">
    <property type="entry name" value="CENTROMERE-ASSOCIATED PROTEIN E"/>
    <property type="match status" value="1"/>
</dbReference>
<dbReference type="FunFam" id="3.40.850.10:FF:000177">
    <property type="entry name" value="Kinesin-like protein"/>
    <property type="match status" value="1"/>
</dbReference>
<evidence type="ECO:0000313" key="12">
    <source>
        <dbReference type="Proteomes" id="UP000249218"/>
    </source>
</evidence>
<reference evidence="11 12" key="1">
    <citation type="journal article" date="2017" name="BMC Biol.">
        <title>Genomic innovations, transcriptional plasticity and gene loss underlying the evolution and divergence of two highly polyphagous and invasive Helicoverpa pest species.</title>
        <authorList>
            <person name="Pearce S.L."/>
            <person name="Clarke D.F."/>
            <person name="East P.D."/>
            <person name="Elfekih S."/>
            <person name="Gordon K.H."/>
            <person name="Jermiin L.S."/>
            <person name="McGaughran A."/>
            <person name="Oakeshott J.G."/>
            <person name="Papanikolaou A."/>
            <person name="Perera O.P."/>
            <person name="Rane R.V."/>
            <person name="Richards S."/>
            <person name="Tay W.T."/>
            <person name="Walsh T.K."/>
            <person name="Anderson A."/>
            <person name="Anderson C.J."/>
            <person name="Asgari S."/>
            <person name="Board P.G."/>
            <person name="Bretschneider A."/>
            <person name="Campbell P.M."/>
            <person name="Chertemps T."/>
            <person name="Christeller J.T."/>
            <person name="Coppin C.W."/>
            <person name="Downes S.J."/>
            <person name="Duan G."/>
            <person name="Farnsworth C.A."/>
            <person name="Good R.T."/>
            <person name="Han L.B."/>
            <person name="Han Y.C."/>
            <person name="Hatje K."/>
            <person name="Horne I."/>
            <person name="Huang Y.P."/>
            <person name="Hughes D.S."/>
            <person name="Jacquin-Joly E."/>
            <person name="James W."/>
            <person name="Jhangiani S."/>
            <person name="Kollmar M."/>
            <person name="Kuwar S.S."/>
            <person name="Li S."/>
            <person name="Liu N.Y."/>
            <person name="Maibeche M.T."/>
            <person name="Miller J.R."/>
            <person name="Montagne N."/>
            <person name="Perry T."/>
            <person name="Qu J."/>
            <person name="Song S.V."/>
            <person name="Sutton G.G."/>
            <person name="Vogel H."/>
            <person name="Walenz B.P."/>
            <person name="Xu W."/>
            <person name="Zhang H.J."/>
            <person name="Zou Z."/>
            <person name="Batterham P."/>
            <person name="Edwards O.R."/>
            <person name="Feyereisen R."/>
            <person name="Gibbs R.A."/>
            <person name="Heckel D.G."/>
            <person name="McGrath A."/>
            <person name="Robin C."/>
            <person name="Scherer S.E."/>
            <person name="Worley K.C."/>
            <person name="Wu Y.D."/>
        </authorList>
    </citation>
    <scope>NUCLEOTIDE SEQUENCE [LARGE SCALE GENOMIC DNA]</scope>
    <source>
        <strain evidence="11">Harm_GR_Male_#8</strain>
        <tissue evidence="11">Whole organism</tissue>
    </source>
</reference>
<name>A0A2W1BAY4_HELAM</name>
<dbReference type="PANTHER" id="PTHR47968">
    <property type="entry name" value="CENTROMERE PROTEIN E"/>
    <property type="match status" value="1"/>
</dbReference>
<dbReference type="InterPro" id="IPR036961">
    <property type="entry name" value="Kinesin_motor_dom_sf"/>
</dbReference>
<feature type="coiled-coil region" evidence="8">
    <location>
        <begin position="1695"/>
        <end position="1725"/>
    </location>
</feature>
<dbReference type="GO" id="GO:0005524">
    <property type="term" value="F:ATP binding"/>
    <property type="evidence" value="ECO:0007669"/>
    <property type="project" value="UniProtKB-UniRule"/>
</dbReference>
<keyword evidence="2 7" id="KW-0547">Nucleotide-binding</keyword>
<feature type="coiled-coil region" evidence="8">
    <location>
        <begin position="822"/>
        <end position="1002"/>
    </location>
</feature>
<feature type="coiled-coil region" evidence="8">
    <location>
        <begin position="1774"/>
        <end position="1895"/>
    </location>
</feature>
<feature type="compositionally biased region" description="Basic and acidic residues" evidence="9">
    <location>
        <begin position="2611"/>
        <end position="2630"/>
    </location>
</feature>
<dbReference type="PROSITE" id="PS50067">
    <property type="entry name" value="KINESIN_MOTOR_2"/>
    <property type="match status" value="1"/>
</dbReference>
<dbReference type="Gene3D" id="1.10.287.1490">
    <property type="match status" value="1"/>
</dbReference>
<protein>
    <recommendedName>
        <fullName evidence="10">Kinesin motor domain-containing protein</fullName>
    </recommendedName>
</protein>
<dbReference type="GO" id="GO:0005874">
    <property type="term" value="C:microtubule"/>
    <property type="evidence" value="ECO:0007669"/>
    <property type="project" value="TreeGrafter"/>
</dbReference>
<dbReference type="Gene3D" id="3.40.850.10">
    <property type="entry name" value="Kinesin motor domain"/>
    <property type="match status" value="1"/>
</dbReference>
<feature type="binding site" evidence="7">
    <location>
        <begin position="87"/>
        <end position="94"/>
    </location>
    <ligand>
        <name>ATP</name>
        <dbReference type="ChEBI" id="CHEBI:30616"/>
    </ligand>
</feature>
<proteinExistence type="inferred from homology"/>
<feature type="coiled-coil region" evidence="8">
    <location>
        <begin position="352"/>
        <end position="379"/>
    </location>
</feature>
<evidence type="ECO:0000313" key="11">
    <source>
        <dbReference type="EMBL" id="PZC70567.1"/>
    </source>
</evidence>
<feature type="coiled-coil region" evidence="8">
    <location>
        <begin position="2742"/>
        <end position="2804"/>
    </location>
</feature>
<evidence type="ECO:0000256" key="1">
    <source>
        <dbReference type="ARBA" id="ARBA00004245"/>
    </source>
</evidence>
<keyword evidence="5 7" id="KW-0505">Motor protein</keyword>
<dbReference type="SMART" id="SM00129">
    <property type="entry name" value="KISc"/>
    <property type="match status" value="1"/>
</dbReference>